<evidence type="ECO:0000313" key="3">
    <source>
        <dbReference type="Proteomes" id="UP001302072"/>
    </source>
</evidence>
<keyword evidence="1" id="KW-0472">Membrane</keyword>
<protein>
    <submittedName>
        <fullName evidence="2">Uncharacterized protein</fullName>
    </submittedName>
</protein>
<accession>A0ABY9YTF8</accession>
<evidence type="ECO:0000256" key="1">
    <source>
        <dbReference type="SAM" id="Phobius"/>
    </source>
</evidence>
<dbReference type="RefSeq" id="WP_311193365.1">
    <property type="nucleotide sequence ID" value="NZ_CP115541.1"/>
</dbReference>
<proteinExistence type="predicted"/>
<dbReference type="EMBL" id="CP115541">
    <property type="protein sequence ID" value="WNH54253.1"/>
    <property type="molecule type" value="Genomic_DNA"/>
</dbReference>
<keyword evidence="3" id="KW-1185">Reference proteome</keyword>
<feature type="transmembrane region" description="Helical" evidence="1">
    <location>
        <begin position="21"/>
        <end position="49"/>
    </location>
</feature>
<keyword evidence="1" id="KW-0812">Transmembrane</keyword>
<dbReference type="Proteomes" id="UP001302072">
    <property type="component" value="Chromosome"/>
</dbReference>
<evidence type="ECO:0000313" key="2">
    <source>
        <dbReference type="EMBL" id="WNH54253.1"/>
    </source>
</evidence>
<reference evidence="2 3" key="1">
    <citation type="submission" date="2022-12" db="EMBL/GenBank/DDBJ databases">
        <title>Two new species, Stenotrophomonas aracearum and Stenotrophomonas oahuensis, isolated from Anthurium (Araceae family) in Hawaii.</title>
        <authorList>
            <person name="Chunag S.C."/>
            <person name="Dobhal S."/>
            <person name="Alvarez A."/>
            <person name="Arif M."/>
        </authorList>
    </citation>
    <scope>NUCLEOTIDE SEQUENCE [LARGE SCALE GENOMIC DNA]</scope>
    <source>
        <strain evidence="2 3">A5586</strain>
    </source>
</reference>
<feature type="transmembrane region" description="Helical" evidence="1">
    <location>
        <begin position="69"/>
        <end position="100"/>
    </location>
</feature>
<name>A0ABY9YTF8_9GAMM</name>
<keyword evidence="1" id="KW-1133">Transmembrane helix</keyword>
<organism evidence="2 3">
    <name type="scientific">Stenotrophomonas oahuensis</name>
    <dbReference type="NCBI Taxonomy" id="3003271"/>
    <lineage>
        <taxon>Bacteria</taxon>
        <taxon>Pseudomonadati</taxon>
        <taxon>Pseudomonadota</taxon>
        <taxon>Gammaproteobacteria</taxon>
        <taxon>Lysobacterales</taxon>
        <taxon>Lysobacteraceae</taxon>
        <taxon>Stenotrophomonas</taxon>
    </lineage>
</organism>
<gene>
    <name evidence="2" type="ORF">PDM29_08250</name>
</gene>
<sequence length="145" mass="15256">MNATAATTSQPPRVMAAVTCLVLAVSYSISFLIAGHGVMPIGLALFMFADEATKGLEYPLTTGAVSAGWAGLAVLLLSLTCLGALRVHTLIRLVAALLLFASWQRFNGHRVQVLGALRAPSPGWGGCGHMSQWPAEILVNSIDRL</sequence>